<evidence type="ECO:0000256" key="1">
    <source>
        <dbReference type="SAM" id="MobiDB-lite"/>
    </source>
</evidence>
<dbReference type="PANTHER" id="PTHR30595:SF6">
    <property type="entry name" value="SCHLAFEN ALBA-2 DOMAIN-CONTAINING PROTEIN"/>
    <property type="match status" value="1"/>
</dbReference>
<keyword evidence="5" id="KW-1185">Reference proteome</keyword>
<organism evidence="4 5">
    <name type="scientific">Caviibacterium pharyngocola</name>
    <dbReference type="NCBI Taxonomy" id="28159"/>
    <lineage>
        <taxon>Bacteria</taxon>
        <taxon>Pseudomonadati</taxon>
        <taxon>Pseudomonadota</taxon>
        <taxon>Gammaproteobacteria</taxon>
        <taxon>Pasteurellales</taxon>
        <taxon>Pasteurellaceae</taxon>
        <taxon>Caviibacterium</taxon>
    </lineage>
</organism>
<evidence type="ECO:0000313" key="4">
    <source>
        <dbReference type="EMBL" id="PJG83501.1"/>
    </source>
</evidence>
<feature type="compositionally biased region" description="Polar residues" evidence="1">
    <location>
        <begin position="434"/>
        <end position="454"/>
    </location>
</feature>
<dbReference type="InterPro" id="IPR038475">
    <property type="entry name" value="RecG_C_sf"/>
</dbReference>
<feature type="domain" description="Filamentation induced by cAMP protein Fic-like C-terminal" evidence="3">
    <location>
        <begin position="466"/>
        <end position="523"/>
    </location>
</feature>
<dbReference type="EMBL" id="PHGZ01000007">
    <property type="protein sequence ID" value="PJG83501.1"/>
    <property type="molecule type" value="Genomic_DNA"/>
</dbReference>
<feature type="region of interest" description="Disordered" evidence="1">
    <location>
        <begin position="422"/>
        <end position="454"/>
    </location>
</feature>
<dbReference type="Pfam" id="PF04326">
    <property type="entry name" value="SLFN_AlbA_2"/>
    <property type="match status" value="1"/>
</dbReference>
<evidence type="ECO:0000313" key="5">
    <source>
        <dbReference type="Proteomes" id="UP000230282"/>
    </source>
</evidence>
<dbReference type="InterPro" id="IPR007421">
    <property type="entry name" value="Schlafen_AlbA_2_dom"/>
</dbReference>
<protein>
    <submittedName>
        <fullName evidence="4">Uncharacterized protein</fullName>
    </submittedName>
</protein>
<comment type="caution">
    <text evidence="4">The sequence shown here is derived from an EMBL/GenBank/DDBJ whole genome shotgun (WGS) entry which is preliminary data.</text>
</comment>
<dbReference type="Pfam" id="PF21247">
    <property type="entry name" value="Fic-like_C"/>
    <property type="match status" value="1"/>
</dbReference>
<evidence type="ECO:0000259" key="2">
    <source>
        <dbReference type="Pfam" id="PF04326"/>
    </source>
</evidence>
<dbReference type="Proteomes" id="UP000230282">
    <property type="component" value="Unassembled WGS sequence"/>
</dbReference>
<dbReference type="PANTHER" id="PTHR30595">
    <property type="entry name" value="GLPR-RELATED TRANSCRIPTIONAL REPRESSOR"/>
    <property type="match status" value="1"/>
</dbReference>
<dbReference type="InterPro" id="IPR038461">
    <property type="entry name" value="Schlafen_AlbA_2_dom_sf"/>
</dbReference>
<dbReference type="InterPro" id="IPR049514">
    <property type="entry name" value="Fic-like_C"/>
</dbReference>
<dbReference type="Gene3D" id="3.30.950.30">
    <property type="entry name" value="Schlafen, AAA domain"/>
    <property type="match status" value="1"/>
</dbReference>
<name>A0A2M8RX84_9PAST</name>
<dbReference type="OrthoDB" id="5669062at2"/>
<dbReference type="Gene3D" id="3.30.565.60">
    <property type="match status" value="1"/>
</dbReference>
<dbReference type="Pfam" id="PF13749">
    <property type="entry name" value="HATPase_c_4"/>
    <property type="match status" value="1"/>
</dbReference>
<dbReference type="RefSeq" id="WP_100296192.1">
    <property type="nucleotide sequence ID" value="NZ_PHGZ01000007.1"/>
</dbReference>
<reference evidence="4 5" key="1">
    <citation type="submission" date="2017-11" db="EMBL/GenBank/DDBJ databases">
        <title>Reclassification of Bisgaard taxon 5 as Caviibacterium pharyngocola gen. nov., sp. nov.</title>
        <authorList>
            <person name="Christensen H."/>
        </authorList>
    </citation>
    <scope>NUCLEOTIDE SEQUENCE [LARGE SCALE GENOMIC DNA]</scope>
    <source>
        <strain evidence="4 5">7_3</strain>
    </source>
</reference>
<gene>
    <name evidence="4" type="ORF">CVP04_03795</name>
</gene>
<sequence length="526" mass="60222">MDISTASLKHLLSLGESSQVEFKLALGREGKGELPKDFWRSYSAMANAYGGWIILGIKEKNNTFSVAGISDIDKLQRELFSLLNNRDHISANLISDTDVVTHIIEDKKVLAIKIKQASRKEKPVFLTKNPFGNTYIRLYDGDRLCSDEQVKRMLSEQLNDSLDNEILSPHFSFTEDIEHSTLNTYRNRLSAHKPDHPFLDFEPFEFFKKIGGWRKDRFSGKEGITLAGLLMFGKFEAIQDHFPHYFIDYRELSENRWDERIFPDGTWSGNLFDFYRKVYQKLVSEIKIPFNLQGDQRIDETPVHEALREALVNTLVHANYAEKTPVLIEKSGSSFRFRNPGILRITRDEFFSGGVHDCRNSLLHQMFLLIGLGERAGSGVPKILKGCDIAHWRKPILEEKLDQPQYTTLIFEPSIKDTQLNYSQSDSVSESSRDQAGTKSGPSRDQAGTKSGLSSSQININSELLALLQQIEDELSIQELMNLVGRTNRTKFRKQYIQPLMELGLLEMTIPNKPTSSKQRYRKTNK</sequence>
<feature type="domain" description="Schlafen AlbA-2" evidence="2">
    <location>
        <begin position="16"/>
        <end position="143"/>
    </location>
</feature>
<dbReference type="AlphaFoldDB" id="A0A2M8RX84"/>
<proteinExistence type="predicted"/>
<accession>A0A2M8RX84</accession>
<evidence type="ECO:0000259" key="3">
    <source>
        <dbReference type="Pfam" id="PF21247"/>
    </source>
</evidence>